<feature type="domain" description="ABM" evidence="1">
    <location>
        <begin position="7"/>
        <end position="97"/>
    </location>
</feature>
<evidence type="ECO:0000313" key="2">
    <source>
        <dbReference type="EMBL" id="SOD95520.1"/>
    </source>
</evidence>
<sequence>MTRPDSVRKIVRITGRPGSTAALREALLALEPPTRAEPGCRGFTFYQALGTPAVFLLHEHFDSPAALEAHMAQPYTQAFFGLGLVEATAVVAAQWEE</sequence>
<dbReference type="SUPFAM" id="SSF54909">
    <property type="entry name" value="Dimeric alpha+beta barrel"/>
    <property type="match status" value="1"/>
</dbReference>
<dbReference type="PROSITE" id="PS51725">
    <property type="entry name" value="ABM"/>
    <property type="match status" value="1"/>
</dbReference>
<dbReference type="AlphaFoldDB" id="A0A286GJ40"/>
<dbReference type="Proteomes" id="UP000219621">
    <property type="component" value="Unassembled WGS sequence"/>
</dbReference>
<dbReference type="InterPro" id="IPR007138">
    <property type="entry name" value="ABM_dom"/>
</dbReference>
<evidence type="ECO:0000313" key="3">
    <source>
        <dbReference type="Proteomes" id="UP000219621"/>
    </source>
</evidence>
<dbReference type="GO" id="GO:0004497">
    <property type="term" value="F:monooxygenase activity"/>
    <property type="evidence" value="ECO:0007669"/>
    <property type="project" value="UniProtKB-KW"/>
</dbReference>
<organism evidence="2 3">
    <name type="scientific">Caenispirillum bisanense</name>
    <dbReference type="NCBI Taxonomy" id="414052"/>
    <lineage>
        <taxon>Bacteria</taxon>
        <taxon>Pseudomonadati</taxon>
        <taxon>Pseudomonadota</taxon>
        <taxon>Alphaproteobacteria</taxon>
        <taxon>Rhodospirillales</taxon>
        <taxon>Novispirillaceae</taxon>
        <taxon>Caenispirillum</taxon>
    </lineage>
</organism>
<dbReference type="Gene3D" id="3.30.70.100">
    <property type="match status" value="1"/>
</dbReference>
<dbReference type="InterPro" id="IPR011008">
    <property type="entry name" value="Dimeric_a/b-barrel"/>
</dbReference>
<proteinExistence type="predicted"/>
<protein>
    <submittedName>
        <fullName evidence="2">Quinol monooxygenase YgiN</fullName>
    </submittedName>
</protein>
<evidence type="ECO:0000259" key="1">
    <source>
        <dbReference type="PROSITE" id="PS51725"/>
    </source>
</evidence>
<keyword evidence="2" id="KW-0560">Oxidoreductase</keyword>
<dbReference type="Pfam" id="PF03992">
    <property type="entry name" value="ABM"/>
    <property type="match status" value="1"/>
</dbReference>
<accession>A0A286GJ40</accession>
<dbReference type="RefSeq" id="WP_097279313.1">
    <property type="nucleotide sequence ID" value="NZ_OCNJ01000004.1"/>
</dbReference>
<name>A0A286GJ40_9PROT</name>
<keyword evidence="2" id="KW-0503">Monooxygenase</keyword>
<dbReference type="OrthoDB" id="287932at2"/>
<dbReference type="EMBL" id="OCNJ01000004">
    <property type="protein sequence ID" value="SOD95520.1"/>
    <property type="molecule type" value="Genomic_DNA"/>
</dbReference>
<reference evidence="2 3" key="1">
    <citation type="submission" date="2017-09" db="EMBL/GenBank/DDBJ databases">
        <authorList>
            <person name="Ehlers B."/>
            <person name="Leendertz F.H."/>
        </authorList>
    </citation>
    <scope>NUCLEOTIDE SEQUENCE [LARGE SCALE GENOMIC DNA]</scope>
    <source>
        <strain evidence="2 3">USBA 140</strain>
    </source>
</reference>
<keyword evidence="3" id="KW-1185">Reference proteome</keyword>
<gene>
    <name evidence="2" type="ORF">SAMN05421508_104368</name>
</gene>